<dbReference type="AlphaFoldDB" id="A0A7I8WBS2"/>
<feature type="signal peptide" evidence="1">
    <location>
        <begin position="1"/>
        <end position="18"/>
    </location>
</feature>
<accession>A0A7I8WBS2</accession>
<name>A0A7I8WBS2_9ANNE</name>
<organism evidence="2 3">
    <name type="scientific">Dimorphilus gyrociliatus</name>
    <dbReference type="NCBI Taxonomy" id="2664684"/>
    <lineage>
        <taxon>Eukaryota</taxon>
        <taxon>Metazoa</taxon>
        <taxon>Spiralia</taxon>
        <taxon>Lophotrochozoa</taxon>
        <taxon>Annelida</taxon>
        <taxon>Polychaeta</taxon>
        <taxon>Polychaeta incertae sedis</taxon>
        <taxon>Dinophilidae</taxon>
        <taxon>Dimorphilus</taxon>
    </lineage>
</organism>
<reference evidence="2 3" key="1">
    <citation type="submission" date="2020-08" db="EMBL/GenBank/DDBJ databases">
        <authorList>
            <person name="Hejnol A."/>
        </authorList>
    </citation>
    <scope>NUCLEOTIDE SEQUENCE [LARGE SCALE GENOMIC DNA]</scope>
</reference>
<comment type="caution">
    <text evidence="2">The sequence shown here is derived from an EMBL/GenBank/DDBJ whole genome shotgun (WGS) entry which is preliminary data.</text>
</comment>
<keyword evidence="1" id="KW-0732">Signal</keyword>
<proteinExistence type="predicted"/>
<feature type="chain" id="PRO_5029806080" evidence="1">
    <location>
        <begin position="19"/>
        <end position="310"/>
    </location>
</feature>
<sequence>MLIKLTLTVLTVVRISVTDVIPKPCDLKWAEGVWLGADNNNELQIRDNHLTLYGFDWKCEKEWEGKNLFQSRNVHGSNTTTDYLICIQLKKLNKNKLFYGMTTKTKSNTFLTVEAGHEKPLDYTCNDKIDVINFYIYTRKETKLDRSTCPLPLREHWSIESPCKGKLEVCLDIYTVEINPDKSCKEENLKQSLQLYCLYSVNYGGYNYTIVANSNYKPEEGKPQFYCMQSKRTNGKNSTELKIAKIENPKKYYCEMFPDPENVDYHINAKLEKECYEDITAQKGRTTGNAVVLKSNCGLFILLAMFINLY</sequence>
<gene>
    <name evidence="2" type="ORF">DGYR_LOCUS12950</name>
</gene>
<protein>
    <submittedName>
        <fullName evidence="2">DgyrCDS13802</fullName>
    </submittedName>
</protein>
<evidence type="ECO:0000313" key="2">
    <source>
        <dbReference type="EMBL" id="CAD5125601.1"/>
    </source>
</evidence>
<dbReference type="EMBL" id="CAJFCJ010000028">
    <property type="protein sequence ID" value="CAD5125601.1"/>
    <property type="molecule type" value="Genomic_DNA"/>
</dbReference>
<evidence type="ECO:0000256" key="1">
    <source>
        <dbReference type="SAM" id="SignalP"/>
    </source>
</evidence>
<dbReference type="Proteomes" id="UP000549394">
    <property type="component" value="Unassembled WGS sequence"/>
</dbReference>
<keyword evidence="3" id="KW-1185">Reference proteome</keyword>
<evidence type="ECO:0000313" key="3">
    <source>
        <dbReference type="Proteomes" id="UP000549394"/>
    </source>
</evidence>